<evidence type="ECO:0000256" key="2">
    <source>
        <dbReference type="ARBA" id="ARBA00022475"/>
    </source>
</evidence>
<feature type="transmembrane region" description="Helical" evidence="6">
    <location>
        <begin position="12"/>
        <end position="31"/>
    </location>
</feature>
<dbReference type="PANTHER" id="PTHR33885">
    <property type="entry name" value="PHAGE SHOCK PROTEIN C"/>
    <property type="match status" value="1"/>
</dbReference>
<keyword evidence="2" id="KW-1003">Cell membrane</keyword>
<keyword evidence="5 6" id="KW-0472">Membrane</keyword>
<evidence type="ECO:0000256" key="4">
    <source>
        <dbReference type="ARBA" id="ARBA00022989"/>
    </source>
</evidence>
<proteinExistence type="predicted"/>
<comment type="caution">
    <text evidence="8">The sequence shown here is derived from an EMBL/GenBank/DDBJ whole genome shotgun (WGS) entry which is preliminary data.</text>
</comment>
<evidence type="ECO:0000259" key="7">
    <source>
        <dbReference type="Pfam" id="PF04024"/>
    </source>
</evidence>
<gene>
    <name evidence="8" type="ORF">O9H85_16415</name>
</gene>
<accession>A0ABT4QAV8</accession>
<evidence type="ECO:0000256" key="3">
    <source>
        <dbReference type="ARBA" id="ARBA00022692"/>
    </source>
</evidence>
<comment type="subcellular location">
    <subcellularLocation>
        <location evidence="1">Cell membrane</location>
        <topology evidence="1">Single-pass membrane protein</topology>
    </subcellularLocation>
</comment>
<sequence>MRKLYRSASDRWFTGLCGGLADYLGISATLVRILTVIAAFCSFGTTVLLYFIASLLIPKRYDHIQFM</sequence>
<feature type="domain" description="Phage shock protein PspC N-terminal" evidence="7">
    <location>
        <begin position="2"/>
        <end position="59"/>
    </location>
</feature>
<keyword evidence="3 6" id="KW-0812">Transmembrane</keyword>
<dbReference type="PANTHER" id="PTHR33885:SF3">
    <property type="entry name" value="PHAGE SHOCK PROTEIN C"/>
    <property type="match status" value="1"/>
</dbReference>
<dbReference type="Proteomes" id="UP001527882">
    <property type="component" value="Unassembled WGS sequence"/>
</dbReference>
<dbReference type="Pfam" id="PF04024">
    <property type="entry name" value="PspC"/>
    <property type="match status" value="1"/>
</dbReference>
<keyword evidence="4 6" id="KW-1133">Transmembrane helix</keyword>
<dbReference type="EMBL" id="JAQAGZ010000010">
    <property type="protein sequence ID" value="MCZ8513976.1"/>
    <property type="molecule type" value="Genomic_DNA"/>
</dbReference>
<protein>
    <submittedName>
        <fullName evidence="8">PspC domain-containing protein</fullName>
    </submittedName>
</protein>
<dbReference type="InterPro" id="IPR007168">
    <property type="entry name" value="Phageshock_PspC_N"/>
</dbReference>
<dbReference type="InterPro" id="IPR052027">
    <property type="entry name" value="PspC"/>
</dbReference>
<evidence type="ECO:0000313" key="8">
    <source>
        <dbReference type="EMBL" id="MCZ8513976.1"/>
    </source>
</evidence>
<dbReference type="RefSeq" id="WP_269882498.1">
    <property type="nucleotide sequence ID" value="NZ_JAQAGZ010000010.1"/>
</dbReference>
<evidence type="ECO:0000256" key="1">
    <source>
        <dbReference type="ARBA" id="ARBA00004162"/>
    </source>
</evidence>
<keyword evidence="9" id="KW-1185">Reference proteome</keyword>
<organism evidence="8 9">
    <name type="scientific">Paenibacillus gyeongsangnamensis</name>
    <dbReference type="NCBI Taxonomy" id="3388067"/>
    <lineage>
        <taxon>Bacteria</taxon>
        <taxon>Bacillati</taxon>
        <taxon>Bacillota</taxon>
        <taxon>Bacilli</taxon>
        <taxon>Bacillales</taxon>
        <taxon>Paenibacillaceae</taxon>
        <taxon>Paenibacillus</taxon>
    </lineage>
</organism>
<evidence type="ECO:0000256" key="6">
    <source>
        <dbReference type="SAM" id="Phobius"/>
    </source>
</evidence>
<reference evidence="8 9" key="1">
    <citation type="submission" date="2022-12" db="EMBL/GenBank/DDBJ databases">
        <title>Draft genome sequence of Paenibacillus sp. dW9.</title>
        <authorList>
            <person name="Choi E.-W."/>
            <person name="Kim D.-U."/>
        </authorList>
    </citation>
    <scope>NUCLEOTIDE SEQUENCE [LARGE SCALE GENOMIC DNA]</scope>
    <source>
        <strain evidence="9">dW9</strain>
    </source>
</reference>
<feature type="transmembrane region" description="Helical" evidence="6">
    <location>
        <begin position="37"/>
        <end position="57"/>
    </location>
</feature>
<name>A0ABT4QAV8_9BACL</name>
<evidence type="ECO:0000313" key="9">
    <source>
        <dbReference type="Proteomes" id="UP001527882"/>
    </source>
</evidence>
<evidence type="ECO:0000256" key="5">
    <source>
        <dbReference type="ARBA" id="ARBA00023136"/>
    </source>
</evidence>